<evidence type="ECO:0000313" key="3">
    <source>
        <dbReference type="EMBL" id="KAB3526746.1"/>
    </source>
</evidence>
<name>A0A833HLW6_9FIRM</name>
<protein>
    <recommendedName>
        <fullName evidence="2">YCII-related domain-containing protein</fullName>
    </recommendedName>
</protein>
<dbReference type="PANTHER" id="PTHR37828">
    <property type="entry name" value="GSR2449 PROTEIN"/>
    <property type="match status" value="1"/>
</dbReference>
<dbReference type="AlphaFoldDB" id="A0A833HLW6"/>
<reference evidence="3 4" key="1">
    <citation type="submission" date="2019-10" db="EMBL/GenBank/DDBJ databases">
        <title>Alkaliphilus serpentinus sp. nov. and Alkaliphilus pronyensis sp. nov., two novel anaerobic alkaliphilic species isolated from the serpentinized-hosted hydrothermal field of the Prony Bay (New Caledonia).</title>
        <authorList>
            <person name="Postec A."/>
        </authorList>
    </citation>
    <scope>NUCLEOTIDE SEQUENCE [LARGE SCALE GENOMIC DNA]</scope>
    <source>
        <strain evidence="3 4">LacT</strain>
    </source>
</reference>
<feature type="domain" description="YCII-related" evidence="2">
    <location>
        <begin position="4"/>
        <end position="83"/>
    </location>
</feature>
<gene>
    <name evidence="3" type="ORF">F8153_13330</name>
</gene>
<dbReference type="PANTHER" id="PTHR37828:SF1">
    <property type="entry name" value="YCII-RELATED DOMAIN-CONTAINING PROTEIN"/>
    <property type="match status" value="1"/>
</dbReference>
<dbReference type="Proteomes" id="UP000465601">
    <property type="component" value="Unassembled WGS sequence"/>
</dbReference>
<dbReference type="Pfam" id="PF03795">
    <property type="entry name" value="YCII"/>
    <property type="match status" value="1"/>
</dbReference>
<comment type="caution">
    <text evidence="3">The sequence shown here is derived from an EMBL/GenBank/DDBJ whole genome shotgun (WGS) entry which is preliminary data.</text>
</comment>
<proteinExistence type="inferred from homology"/>
<dbReference type="OrthoDB" id="162319at2"/>
<accession>A0A833HLW6</accession>
<dbReference type="Gene3D" id="3.30.70.1060">
    <property type="entry name" value="Dimeric alpha+beta barrel"/>
    <property type="match status" value="1"/>
</dbReference>
<dbReference type="SUPFAM" id="SSF54909">
    <property type="entry name" value="Dimeric alpha+beta barrel"/>
    <property type="match status" value="1"/>
</dbReference>
<comment type="similarity">
    <text evidence="1">Belongs to the YciI family.</text>
</comment>
<dbReference type="InterPro" id="IPR011008">
    <property type="entry name" value="Dimeric_a/b-barrel"/>
</dbReference>
<dbReference type="RefSeq" id="WP_151866845.1">
    <property type="nucleotide sequence ID" value="NZ_WBZB01000048.1"/>
</dbReference>
<keyword evidence="4" id="KW-1185">Reference proteome</keyword>
<dbReference type="InterPro" id="IPR005545">
    <property type="entry name" value="YCII"/>
</dbReference>
<dbReference type="EMBL" id="WBZB01000048">
    <property type="protein sequence ID" value="KAB3526746.1"/>
    <property type="molecule type" value="Genomic_DNA"/>
</dbReference>
<organism evidence="3 4">
    <name type="scientific">Alkaliphilus serpentinus</name>
    <dbReference type="NCBI Taxonomy" id="1482731"/>
    <lineage>
        <taxon>Bacteria</taxon>
        <taxon>Bacillati</taxon>
        <taxon>Bacillota</taxon>
        <taxon>Clostridia</taxon>
        <taxon>Peptostreptococcales</taxon>
        <taxon>Natronincolaceae</taxon>
        <taxon>Alkaliphilus</taxon>
    </lineage>
</organism>
<evidence type="ECO:0000259" key="2">
    <source>
        <dbReference type="Pfam" id="PF03795"/>
    </source>
</evidence>
<evidence type="ECO:0000313" key="4">
    <source>
        <dbReference type="Proteomes" id="UP000465601"/>
    </source>
</evidence>
<evidence type="ECO:0000256" key="1">
    <source>
        <dbReference type="ARBA" id="ARBA00007689"/>
    </source>
</evidence>
<sequence length="86" mass="10084">MKYYVAILETLDAEKDKAIREEHLQYLKDLIAEEKIYGKGPFTDGSGGMIIFKVDSFEEAEALMKKDPVIVENTRSFRMKEWNRTY</sequence>